<dbReference type="Proteomes" id="UP000247078">
    <property type="component" value="Unassembled WGS sequence"/>
</dbReference>
<organism evidence="1 3">
    <name type="scientific">Paenibacillus pabuli</name>
    <dbReference type="NCBI Taxonomy" id="1472"/>
    <lineage>
        <taxon>Bacteria</taxon>
        <taxon>Bacillati</taxon>
        <taxon>Bacillota</taxon>
        <taxon>Bacilli</taxon>
        <taxon>Bacillales</taxon>
        <taxon>Paenibacillaceae</taxon>
        <taxon>Paenibacillus</taxon>
    </lineage>
</organism>
<dbReference type="EMBL" id="QGTZ01000001">
    <property type="protein sequence ID" value="PWW45148.1"/>
    <property type="molecule type" value="Genomic_DNA"/>
</dbReference>
<name>A0A855YD97_9BACL</name>
<keyword evidence="4" id="KW-1185">Reference proteome</keyword>
<sequence length="282" mass="31672">MDSRETLDRELEQILKWEKGQKDLFIWDKIGRLPFAMLDKVMPKALKQKIGDSLNEVGQYVQNGGKFLVQKKKVAELLREEAIQSGYSMKADTSYDEQDGESKDTTKIHSVEGLPLEVLDRTADSITDSRTRFAAAQGAATGIGGIVTIAADIPMVMGLSLKVLQEMALCYGYDPDEPQERIFIVKCLQFSSADIVGKKAIIDELADYDNPDKQVEVISQMQGWREVFNSYSESFGWKKLFQLIPIAGMVFGSVSNKNTIRDVAEAGKMLYKKRLILQRLSQ</sequence>
<dbReference type="PANTHER" id="PTHR41260">
    <property type="entry name" value="PROTEIN ECSC"/>
    <property type="match status" value="1"/>
</dbReference>
<evidence type="ECO:0000313" key="1">
    <source>
        <dbReference type="EMBL" id="PWW45148.1"/>
    </source>
</evidence>
<dbReference type="EMBL" id="QLLI01000010">
    <property type="protein sequence ID" value="RAI92432.1"/>
    <property type="molecule type" value="Genomic_DNA"/>
</dbReference>
<comment type="caution">
    <text evidence="1">The sequence shown here is derived from an EMBL/GenBank/DDBJ whole genome shotgun (WGS) entry which is preliminary data.</text>
</comment>
<dbReference type="PANTHER" id="PTHR41260:SF1">
    <property type="entry name" value="PROTEIN ECSC"/>
    <property type="match status" value="1"/>
</dbReference>
<dbReference type="AlphaFoldDB" id="A0A855YD97"/>
<gene>
    <name evidence="2" type="ORF">DET54_110140</name>
    <name evidence="1" type="ORF">DET56_101348</name>
</gene>
<dbReference type="Proteomes" id="UP000248827">
    <property type="component" value="Unassembled WGS sequence"/>
</dbReference>
<evidence type="ECO:0000313" key="2">
    <source>
        <dbReference type="EMBL" id="RAI92432.1"/>
    </source>
</evidence>
<dbReference type="Pfam" id="PF12787">
    <property type="entry name" value="EcsC"/>
    <property type="match status" value="1"/>
</dbReference>
<dbReference type="RefSeq" id="WP_090894113.1">
    <property type="nucleotide sequence ID" value="NZ_QGTZ01000001.1"/>
</dbReference>
<dbReference type="InterPro" id="IPR024787">
    <property type="entry name" value="EcsC"/>
</dbReference>
<evidence type="ECO:0000313" key="3">
    <source>
        <dbReference type="Proteomes" id="UP000247078"/>
    </source>
</evidence>
<protein>
    <submittedName>
        <fullName evidence="1">EcsC family protein</fullName>
    </submittedName>
</protein>
<reference evidence="1 3" key="1">
    <citation type="submission" date="2018-05" db="EMBL/GenBank/DDBJ databases">
        <title>Freshwater and sediment microbial communities from various areas in North America, analyzing microbe dynamics in response to fracking.</title>
        <authorList>
            <person name="Lamendella R."/>
        </authorList>
    </citation>
    <scope>NUCLEOTIDE SEQUENCE [LARGE SCALE GENOMIC DNA]</scope>
    <source>
        <strain evidence="1 3">DB-3</strain>
        <strain evidence="2 4">NG-13</strain>
    </source>
</reference>
<dbReference type="OrthoDB" id="2737310at2"/>
<proteinExistence type="predicted"/>
<accession>A0A855YD97</accession>
<evidence type="ECO:0000313" key="4">
    <source>
        <dbReference type="Proteomes" id="UP000248827"/>
    </source>
</evidence>